<accession>A0A840TPH5</accession>
<dbReference type="PROSITE" id="PS51257">
    <property type="entry name" value="PROKAR_LIPOPROTEIN"/>
    <property type="match status" value="1"/>
</dbReference>
<evidence type="ECO:0000313" key="3">
    <source>
        <dbReference type="Proteomes" id="UP000557307"/>
    </source>
</evidence>
<feature type="signal peptide" evidence="1">
    <location>
        <begin position="1"/>
        <end position="21"/>
    </location>
</feature>
<sequence>MKNLRITGLLVLIVAAVAVSCKDDEGTPSPPSPYVGVWRGVTTVGDSLRFTISNVAGEARLTAYSVNIRYNFGGSTLTTNQSGTNSEGYATIRDEKLNFRVEPVDVEATFRSATELEGTYSGELLGPGSANPERIEGTFTATKD</sequence>
<organism evidence="2 3">
    <name type="scientific">Rhabdobacter roseus</name>
    <dbReference type="NCBI Taxonomy" id="1655419"/>
    <lineage>
        <taxon>Bacteria</taxon>
        <taxon>Pseudomonadati</taxon>
        <taxon>Bacteroidota</taxon>
        <taxon>Cytophagia</taxon>
        <taxon>Cytophagales</taxon>
        <taxon>Cytophagaceae</taxon>
        <taxon>Rhabdobacter</taxon>
    </lineage>
</organism>
<evidence type="ECO:0000256" key="1">
    <source>
        <dbReference type="SAM" id="SignalP"/>
    </source>
</evidence>
<keyword evidence="3" id="KW-1185">Reference proteome</keyword>
<keyword evidence="1" id="KW-0732">Signal</keyword>
<dbReference type="AlphaFoldDB" id="A0A840TPH5"/>
<reference evidence="2 3" key="1">
    <citation type="submission" date="2020-08" db="EMBL/GenBank/DDBJ databases">
        <title>Genomic Encyclopedia of Type Strains, Phase IV (KMG-IV): sequencing the most valuable type-strain genomes for metagenomic binning, comparative biology and taxonomic classification.</title>
        <authorList>
            <person name="Goeker M."/>
        </authorList>
    </citation>
    <scope>NUCLEOTIDE SEQUENCE [LARGE SCALE GENOMIC DNA]</scope>
    <source>
        <strain evidence="2 3">DSM 105074</strain>
    </source>
</reference>
<evidence type="ECO:0000313" key="2">
    <source>
        <dbReference type="EMBL" id="MBB5286216.1"/>
    </source>
</evidence>
<gene>
    <name evidence="2" type="ORF">HNQ92_004376</name>
</gene>
<proteinExistence type="predicted"/>
<protein>
    <recommendedName>
        <fullName evidence="4">Lipocalin-like domain-containing protein</fullName>
    </recommendedName>
</protein>
<feature type="chain" id="PRO_5032821540" description="Lipocalin-like domain-containing protein" evidence="1">
    <location>
        <begin position="22"/>
        <end position="144"/>
    </location>
</feature>
<comment type="caution">
    <text evidence="2">The sequence shown here is derived from an EMBL/GenBank/DDBJ whole genome shotgun (WGS) entry which is preliminary data.</text>
</comment>
<dbReference type="EMBL" id="JACHGF010000008">
    <property type="protein sequence ID" value="MBB5286216.1"/>
    <property type="molecule type" value="Genomic_DNA"/>
</dbReference>
<evidence type="ECO:0008006" key="4">
    <source>
        <dbReference type="Google" id="ProtNLM"/>
    </source>
</evidence>
<dbReference type="RefSeq" id="WP_184177116.1">
    <property type="nucleotide sequence ID" value="NZ_JACHGF010000008.1"/>
</dbReference>
<name>A0A840TPH5_9BACT</name>
<dbReference type="Proteomes" id="UP000557307">
    <property type="component" value="Unassembled WGS sequence"/>
</dbReference>